<dbReference type="EMBL" id="CAVMJV010000073">
    <property type="protein sequence ID" value="CAK5088654.1"/>
    <property type="molecule type" value="Genomic_DNA"/>
</dbReference>
<organism evidence="1 2">
    <name type="scientific">Meloidogyne enterolobii</name>
    <name type="common">Root-knot nematode worm</name>
    <name type="synonym">Meloidogyne mayaguensis</name>
    <dbReference type="NCBI Taxonomy" id="390850"/>
    <lineage>
        <taxon>Eukaryota</taxon>
        <taxon>Metazoa</taxon>
        <taxon>Ecdysozoa</taxon>
        <taxon>Nematoda</taxon>
        <taxon>Chromadorea</taxon>
        <taxon>Rhabditida</taxon>
        <taxon>Tylenchina</taxon>
        <taxon>Tylenchomorpha</taxon>
        <taxon>Tylenchoidea</taxon>
        <taxon>Meloidogynidae</taxon>
        <taxon>Meloidogyninae</taxon>
        <taxon>Meloidogyne</taxon>
    </lineage>
</organism>
<reference evidence="1" key="1">
    <citation type="submission" date="2023-11" db="EMBL/GenBank/DDBJ databases">
        <authorList>
            <person name="Poullet M."/>
        </authorList>
    </citation>
    <scope>NUCLEOTIDE SEQUENCE</scope>
    <source>
        <strain evidence="1">E1834</strain>
    </source>
</reference>
<protein>
    <submittedName>
        <fullName evidence="1">Uncharacterized protein</fullName>
    </submittedName>
</protein>
<dbReference type="Proteomes" id="UP001497535">
    <property type="component" value="Unassembled WGS sequence"/>
</dbReference>
<comment type="caution">
    <text evidence="1">The sequence shown here is derived from an EMBL/GenBank/DDBJ whole genome shotgun (WGS) entry which is preliminary data.</text>
</comment>
<sequence>MKLFVLLIGVLAFTVLNVHGGHINSTLTHRIQSILAAEQFTDIPLNDTPSSPPQAVSDIEMQAERIVHRRHAPMSIKKKVVAVIFAFLLSVSSLYLLAGRQFSNLNITTDKTINYIIIVYVV</sequence>
<evidence type="ECO:0000313" key="2">
    <source>
        <dbReference type="Proteomes" id="UP001497535"/>
    </source>
</evidence>
<accession>A0ACB1AAX4</accession>
<keyword evidence="2" id="KW-1185">Reference proteome</keyword>
<name>A0ACB1AAX4_MELEN</name>
<proteinExistence type="predicted"/>
<gene>
    <name evidence="1" type="ORF">MENTE1834_LOCUS36314</name>
</gene>
<evidence type="ECO:0000313" key="1">
    <source>
        <dbReference type="EMBL" id="CAK5088654.1"/>
    </source>
</evidence>